<comment type="caution">
    <text evidence="1">The sequence shown here is derived from an EMBL/GenBank/DDBJ whole genome shotgun (WGS) entry which is preliminary data.</text>
</comment>
<dbReference type="AlphaFoldDB" id="X1T516"/>
<name>X1T516_9ZZZZ</name>
<organism evidence="1">
    <name type="scientific">marine sediment metagenome</name>
    <dbReference type="NCBI Taxonomy" id="412755"/>
    <lineage>
        <taxon>unclassified sequences</taxon>
        <taxon>metagenomes</taxon>
        <taxon>ecological metagenomes</taxon>
    </lineage>
</organism>
<sequence length="107" mass="12257">IEVFLNRTAGPVITYIIRTRIAPPESQIEKELAVEYGKIADRMAGRKQTSRKFPCPVENPEFASKIVREAFEETRKEIGGEHEMSAERMEEVKKRVKARILKKLGAE</sequence>
<accession>X1T516</accession>
<protein>
    <submittedName>
        <fullName evidence="1">Uncharacterized protein</fullName>
    </submittedName>
</protein>
<feature type="non-terminal residue" evidence="1">
    <location>
        <position position="1"/>
    </location>
</feature>
<gene>
    <name evidence="1" type="ORF">S12H4_12234</name>
</gene>
<dbReference type="EMBL" id="BARW01005736">
    <property type="protein sequence ID" value="GAI82700.1"/>
    <property type="molecule type" value="Genomic_DNA"/>
</dbReference>
<reference evidence="1" key="1">
    <citation type="journal article" date="2014" name="Front. Microbiol.">
        <title>High frequency of phylogenetically diverse reductive dehalogenase-homologous genes in deep subseafloor sedimentary metagenomes.</title>
        <authorList>
            <person name="Kawai M."/>
            <person name="Futagami T."/>
            <person name="Toyoda A."/>
            <person name="Takaki Y."/>
            <person name="Nishi S."/>
            <person name="Hori S."/>
            <person name="Arai W."/>
            <person name="Tsubouchi T."/>
            <person name="Morono Y."/>
            <person name="Uchiyama I."/>
            <person name="Ito T."/>
            <person name="Fujiyama A."/>
            <person name="Inagaki F."/>
            <person name="Takami H."/>
        </authorList>
    </citation>
    <scope>NUCLEOTIDE SEQUENCE</scope>
    <source>
        <strain evidence="1">Expedition CK06-06</strain>
    </source>
</reference>
<evidence type="ECO:0000313" key="1">
    <source>
        <dbReference type="EMBL" id="GAI82700.1"/>
    </source>
</evidence>
<proteinExistence type="predicted"/>